<proteinExistence type="inferred from homology"/>
<dbReference type="RefSeq" id="WP_268881549.1">
    <property type="nucleotide sequence ID" value="NZ_CP114029.1"/>
</dbReference>
<dbReference type="InterPro" id="IPR011010">
    <property type="entry name" value="DNA_brk_join_enz"/>
</dbReference>
<dbReference type="InterPro" id="IPR038488">
    <property type="entry name" value="Integrase_DNA-bd_sf"/>
</dbReference>
<dbReference type="InterPro" id="IPR010998">
    <property type="entry name" value="Integrase_recombinase_N"/>
</dbReference>
<accession>A0ABY7C251</accession>
<keyword evidence="3" id="KW-0238">DNA-binding</keyword>
<gene>
    <name evidence="6" type="ORF">OH818_01905</name>
</gene>
<reference evidence="6" key="1">
    <citation type="submission" date="2022-12" db="EMBL/GenBank/DDBJ databases">
        <title>Jiella pelagia sp. nov., isolated from phosphonate enriched culture of Northwest Pacific surface seawater.</title>
        <authorList>
            <person name="Shin D.Y."/>
            <person name="Hwang C.Y."/>
        </authorList>
    </citation>
    <scope>NUCLEOTIDE SEQUENCE</scope>
    <source>
        <strain evidence="6">HL-NP1</strain>
    </source>
</reference>
<dbReference type="Gene3D" id="1.10.443.10">
    <property type="entry name" value="Intergrase catalytic core"/>
    <property type="match status" value="1"/>
</dbReference>
<evidence type="ECO:0000313" key="6">
    <source>
        <dbReference type="EMBL" id="WAP69109.1"/>
    </source>
</evidence>
<dbReference type="InterPro" id="IPR025166">
    <property type="entry name" value="Integrase_DNA_bind_dom"/>
</dbReference>
<evidence type="ECO:0000313" key="7">
    <source>
        <dbReference type="Proteomes" id="UP001164020"/>
    </source>
</evidence>
<dbReference type="PANTHER" id="PTHR30629">
    <property type="entry name" value="PROPHAGE INTEGRASE"/>
    <property type="match status" value="1"/>
</dbReference>
<dbReference type="EMBL" id="CP114029">
    <property type="protein sequence ID" value="WAP69109.1"/>
    <property type="molecule type" value="Genomic_DNA"/>
</dbReference>
<keyword evidence="4" id="KW-0233">DNA recombination</keyword>
<evidence type="ECO:0000256" key="1">
    <source>
        <dbReference type="ARBA" id="ARBA00008857"/>
    </source>
</evidence>
<dbReference type="PANTHER" id="PTHR30629:SF2">
    <property type="entry name" value="PROPHAGE INTEGRASE INTS-RELATED"/>
    <property type="match status" value="1"/>
</dbReference>
<protein>
    <submittedName>
        <fullName evidence="6">Integrase family protein</fullName>
    </submittedName>
</protein>
<dbReference type="Pfam" id="PF00589">
    <property type="entry name" value="Phage_integrase"/>
    <property type="match status" value="1"/>
</dbReference>
<dbReference type="InterPro" id="IPR002104">
    <property type="entry name" value="Integrase_catalytic"/>
</dbReference>
<dbReference type="InterPro" id="IPR050808">
    <property type="entry name" value="Phage_Integrase"/>
</dbReference>
<name>A0ABY7C251_9HYPH</name>
<dbReference type="PROSITE" id="PS51898">
    <property type="entry name" value="TYR_RECOMBINASE"/>
    <property type="match status" value="1"/>
</dbReference>
<organism evidence="6 7">
    <name type="scientific">Jiella pelagia</name>
    <dbReference type="NCBI Taxonomy" id="2986949"/>
    <lineage>
        <taxon>Bacteria</taxon>
        <taxon>Pseudomonadati</taxon>
        <taxon>Pseudomonadota</taxon>
        <taxon>Alphaproteobacteria</taxon>
        <taxon>Hyphomicrobiales</taxon>
        <taxon>Aurantimonadaceae</taxon>
        <taxon>Jiella</taxon>
    </lineage>
</organism>
<sequence length="409" mass="46581">MPTRITQRVIDQVARSPKRLKIYDTQKGLAIRTRAGAAVWYLRFQRDGKEVTHDLGTHRDLSADQARMLAAEAQDFVRRGGAVDGGWISRRRIELGIDEAPVVADEPSGPVLQRIREDFLAWIAVHRRPKTYADYRLTLRQTVLDEIMSTPIERLVREDFAETIAKIAEGGHFRQAEKTGETLSAMWSWSTDDSRIRRYGTTRGMLIGLKPPEVLVTHKPKRRPTPDQVRALLAMRCDMSPTIAAAITLLVYTAQRRYTIVQARRKDFEKVGDQMIWTVPASHLKSKRDHALPIPREAWHLVEAIDEGWLFPSPNSRTGHLSEYTVTHELGDRKVGFSPHDVRRAFTDVARERGFSRAEVKVILDHTEGATGDVTGDHYDLYEDLPLKERMLRIWADVIAQEVKVAEAA</sequence>
<comment type="similarity">
    <text evidence="1">Belongs to the 'phage' integrase family.</text>
</comment>
<dbReference type="Gene3D" id="3.30.160.390">
    <property type="entry name" value="Integrase, DNA-binding domain"/>
    <property type="match status" value="1"/>
</dbReference>
<dbReference type="Gene3D" id="1.10.150.130">
    <property type="match status" value="1"/>
</dbReference>
<feature type="domain" description="Tyr recombinase" evidence="5">
    <location>
        <begin position="219"/>
        <end position="396"/>
    </location>
</feature>
<dbReference type="Proteomes" id="UP001164020">
    <property type="component" value="Chromosome"/>
</dbReference>
<evidence type="ECO:0000259" key="5">
    <source>
        <dbReference type="PROSITE" id="PS51898"/>
    </source>
</evidence>
<evidence type="ECO:0000256" key="3">
    <source>
        <dbReference type="ARBA" id="ARBA00023125"/>
    </source>
</evidence>
<evidence type="ECO:0000256" key="2">
    <source>
        <dbReference type="ARBA" id="ARBA00022908"/>
    </source>
</evidence>
<keyword evidence="7" id="KW-1185">Reference proteome</keyword>
<keyword evidence="2" id="KW-0229">DNA integration</keyword>
<dbReference type="SUPFAM" id="SSF56349">
    <property type="entry name" value="DNA breaking-rejoining enzymes"/>
    <property type="match status" value="1"/>
</dbReference>
<dbReference type="InterPro" id="IPR013762">
    <property type="entry name" value="Integrase-like_cat_sf"/>
</dbReference>
<evidence type="ECO:0000256" key="4">
    <source>
        <dbReference type="ARBA" id="ARBA00023172"/>
    </source>
</evidence>
<dbReference type="Pfam" id="PF13356">
    <property type="entry name" value="Arm-DNA-bind_3"/>
    <property type="match status" value="1"/>
</dbReference>